<dbReference type="InterPro" id="IPR054289">
    <property type="entry name" value="DUF7025"/>
</dbReference>
<feature type="compositionally biased region" description="Basic and acidic residues" evidence="1">
    <location>
        <begin position="96"/>
        <end position="113"/>
    </location>
</feature>
<feature type="compositionally biased region" description="Acidic residues" evidence="1">
    <location>
        <begin position="78"/>
        <end position="95"/>
    </location>
</feature>
<name>A0AAD4I3P0_9PEZI</name>
<feature type="region of interest" description="Disordered" evidence="1">
    <location>
        <begin position="341"/>
        <end position="427"/>
    </location>
</feature>
<feature type="region of interest" description="Disordered" evidence="1">
    <location>
        <begin position="1"/>
        <end position="113"/>
    </location>
</feature>
<feature type="domain" description="DUF7025" evidence="3">
    <location>
        <begin position="457"/>
        <end position="561"/>
    </location>
</feature>
<keyword evidence="6" id="KW-1185">Reference proteome</keyword>
<feature type="domain" description="ATPase AAA-type core" evidence="2">
    <location>
        <begin position="831"/>
        <end position="921"/>
    </location>
</feature>
<sequence>MDKPEAITSTVVLEETDAGDPANKTDSGSPTTPTKATTVLVAGPPIGEVHGKDEEGVQDPEEENEGVREKENGAGQDSESEVEIELESERDDGDDEAKASKKKETPPVDVEEVRTRAVLEAQIRRLNDRIRGYEKLQRAKDRSSEKEHYMVDKWGEPRIRRRRRRGSDATSVTSVSSDDYMSNDLAGDKRGDQPKGSTATIPQLNPVSWETFYGLRSNAGDICSPFAIDVLVGDPEPEPSGKLYIAAPWRGRLAAPPRSAAHHAKTPAKSAAQGRTMLPERIRINSSAIVRILNRILGQEANTSVPMLMMEPYRALVHYKDEIRAWKTKLEARLGNTRTAEVQLETDKDSKVDEDSETLTRRKSKEADKAAETEKTKKTTETKGKDETPAAGQDEHDSKPEDAAGLAPETPAANKDNEDDDGDVSRNSTKALDDLNCLIEFIDTYLKSRIDYLTGDECERVSFSDIWHLFKPGDFVLGKDRKQAYRVINVKYPKHIMILPSPRDYWMFGDKVRLDESPITIQCVYVDSDGEQIGPVPHTITIQRFEGERNIWSLDIIPLRLVSRDGELKDKLVKRGASFIQACGTGRGGVPMHYSGLTLDTDEEVDSQVVIDFEEAFSANDGGGRNRARPGMTLEQGVLDLVAQSIIQDIDDSFLREKAKELKWKPVIGRIDAREQDDDEPDDPDKRHDKKKKCIPECCTTEFIHDDTYVERNRRNDFIQSQFLQQGTRSGLREPSLTIAPRPLKEAMEEENFIGDDERLITSYRVFGFIMRSRKWAKLDLTYLGPMKGENTFDLLVLPPGHRNMVESLVTQHYLDRASAADGTDEVDIITCGDLGSTAEVVESRLETNFALASRWGCILLIDEADVFLEARQTENFDRNSLVAVFLRTLEYYTGILFLTTNRVGTFDEAFTSRIHVSLYYPPLSRPSTLAVFRVNLSRIKARFRKKQARGVAELDLDEVSITDFVRDYYNDHADARWNGRQIRNACQTALALAEFEAQKLASGGAVGGGGRGGRSVMEVAATSSKMITVRMAAKHFRSVARAYLAFMKYLREVHGGLSMAQRAKDFRLRHDHWAGLGVPAPAAGQWGKQGGGGRRAGQQSRMHLEEEEEDELGGYEYDEEDVYDQVNYQDPLLDEEEDDDEEEARFGQDLDYQEEERYPEEDQDDGVDFGAVEDEHPGEEDEEAEDVYEVQPKAKAPGDRTAHRKGHSGEVMRLQY</sequence>
<protein>
    <recommendedName>
        <fullName evidence="7">ATPase AAA-type core domain-containing protein</fullName>
    </recommendedName>
</protein>
<proteinExistence type="predicted"/>
<evidence type="ECO:0000259" key="2">
    <source>
        <dbReference type="Pfam" id="PF00004"/>
    </source>
</evidence>
<evidence type="ECO:0000256" key="1">
    <source>
        <dbReference type="SAM" id="MobiDB-lite"/>
    </source>
</evidence>
<dbReference type="PANTHER" id="PTHR46411">
    <property type="entry name" value="FAMILY ATPASE, PUTATIVE-RELATED"/>
    <property type="match status" value="1"/>
</dbReference>
<dbReference type="Proteomes" id="UP001197093">
    <property type="component" value="Unassembled WGS sequence"/>
</dbReference>
<evidence type="ECO:0000313" key="6">
    <source>
        <dbReference type="Proteomes" id="UP001197093"/>
    </source>
</evidence>
<feature type="region of interest" description="Disordered" evidence="1">
    <location>
        <begin position="1135"/>
        <end position="1217"/>
    </location>
</feature>
<organism evidence="5 6">
    <name type="scientific">Staphylotrichum longicolle</name>
    <dbReference type="NCBI Taxonomy" id="669026"/>
    <lineage>
        <taxon>Eukaryota</taxon>
        <taxon>Fungi</taxon>
        <taxon>Dikarya</taxon>
        <taxon>Ascomycota</taxon>
        <taxon>Pezizomycotina</taxon>
        <taxon>Sordariomycetes</taxon>
        <taxon>Sordariomycetidae</taxon>
        <taxon>Sordariales</taxon>
        <taxon>Chaetomiaceae</taxon>
        <taxon>Staphylotrichum</taxon>
    </lineage>
</organism>
<dbReference type="InterPro" id="IPR056599">
    <property type="entry name" value="AAA_lid_fung"/>
</dbReference>
<feature type="compositionally biased region" description="Acidic residues" evidence="1">
    <location>
        <begin position="1177"/>
        <end position="1189"/>
    </location>
</feature>
<dbReference type="InterPro" id="IPR003959">
    <property type="entry name" value="ATPase_AAA_core"/>
</dbReference>
<evidence type="ECO:0000313" key="5">
    <source>
        <dbReference type="EMBL" id="KAG7294407.1"/>
    </source>
</evidence>
<dbReference type="GO" id="GO:0016887">
    <property type="term" value="F:ATP hydrolysis activity"/>
    <property type="evidence" value="ECO:0007669"/>
    <property type="project" value="InterPro"/>
</dbReference>
<feature type="compositionally biased region" description="Polar residues" evidence="1">
    <location>
        <begin position="24"/>
        <end position="37"/>
    </location>
</feature>
<feature type="compositionally biased region" description="Acidic residues" evidence="1">
    <location>
        <begin position="1152"/>
        <end position="1168"/>
    </location>
</feature>
<feature type="compositionally biased region" description="Acidic residues" evidence="1">
    <location>
        <begin position="1135"/>
        <end position="1144"/>
    </location>
</feature>
<dbReference type="AlphaFoldDB" id="A0AAD4I3P0"/>
<dbReference type="SUPFAM" id="SSF52540">
    <property type="entry name" value="P-loop containing nucleoside triphosphate hydrolases"/>
    <property type="match status" value="1"/>
</dbReference>
<accession>A0AAD4I3P0</accession>
<dbReference type="Pfam" id="PF00004">
    <property type="entry name" value="AAA"/>
    <property type="match status" value="1"/>
</dbReference>
<evidence type="ECO:0008006" key="7">
    <source>
        <dbReference type="Google" id="ProtNLM"/>
    </source>
</evidence>
<feature type="region of interest" description="Disordered" evidence="1">
    <location>
        <begin position="1080"/>
        <end position="1122"/>
    </location>
</feature>
<dbReference type="Pfam" id="PF23232">
    <property type="entry name" value="AAA_lid_13"/>
    <property type="match status" value="1"/>
</dbReference>
<dbReference type="EMBL" id="JAHCVI010000001">
    <property type="protein sequence ID" value="KAG7294407.1"/>
    <property type="molecule type" value="Genomic_DNA"/>
</dbReference>
<feature type="domain" description="AAA+ ATPase lid" evidence="4">
    <location>
        <begin position="959"/>
        <end position="1056"/>
    </location>
</feature>
<reference evidence="5" key="1">
    <citation type="submission" date="2023-02" db="EMBL/GenBank/DDBJ databases">
        <authorList>
            <person name="Palmer J.M."/>
        </authorList>
    </citation>
    <scope>NUCLEOTIDE SEQUENCE</scope>
    <source>
        <strain evidence="5">FW57</strain>
    </source>
</reference>
<evidence type="ECO:0000259" key="3">
    <source>
        <dbReference type="Pfam" id="PF22942"/>
    </source>
</evidence>
<dbReference type="GO" id="GO:0005524">
    <property type="term" value="F:ATP binding"/>
    <property type="evidence" value="ECO:0007669"/>
    <property type="project" value="InterPro"/>
</dbReference>
<feature type="compositionally biased region" description="Acidic residues" evidence="1">
    <location>
        <begin position="1106"/>
        <end position="1122"/>
    </location>
</feature>
<dbReference type="PANTHER" id="PTHR46411:SF2">
    <property type="entry name" value="AAA+ ATPASE DOMAIN-CONTAINING PROTEIN"/>
    <property type="match status" value="1"/>
</dbReference>
<dbReference type="InterPro" id="IPR027417">
    <property type="entry name" value="P-loop_NTPase"/>
</dbReference>
<comment type="caution">
    <text evidence="5">The sequence shown here is derived from an EMBL/GenBank/DDBJ whole genome shotgun (WGS) entry which is preliminary data.</text>
</comment>
<feature type="compositionally biased region" description="Basic and acidic residues" evidence="1">
    <location>
        <begin position="365"/>
        <end position="402"/>
    </location>
</feature>
<dbReference type="Gene3D" id="3.40.50.300">
    <property type="entry name" value="P-loop containing nucleotide triphosphate hydrolases"/>
    <property type="match status" value="1"/>
</dbReference>
<feature type="region of interest" description="Disordered" evidence="1">
    <location>
        <begin position="162"/>
        <end position="202"/>
    </location>
</feature>
<feature type="compositionally biased region" description="Low complexity" evidence="1">
    <location>
        <begin position="168"/>
        <end position="179"/>
    </location>
</feature>
<gene>
    <name evidence="5" type="ORF">NEMBOFW57_004478</name>
</gene>
<evidence type="ECO:0000259" key="4">
    <source>
        <dbReference type="Pfam" id="PF23232"/>
    </source>
</evidence>
<dbReference type="Pfam" id="PF22942">
    <property type="entry name" value="DUF7025"/>
    <property type="match status" value="1"/>
</dbReference>